<keyword evidence="3" id="KW-1185">Reference proteome</keyword>
<evidence type="ECO:0000313" key="3">
    <source>
        <dbReference type="Proteomes" id="UP001497472"/>
    </source>
</evidence>
<dbReference type="Proteomes" id="UP001497472">
    <property type="component" value="Unassembled WGS sequence"/>
</dbReference>
<dbReference type="EMBL" id="CAVLEF010000011">
    <property type="protein sequence ID" value="CAK1548862.1"/>
    <property type="molecule type" value="Genomic_DNA"/>
</dbReference>
<organism evidence="2 3">
    <name type="scientific">Leptosia nina</name>
    <dbReference type="NCBI Taxonomy" id="320188"/>
    <lineage>
        <taxon>Eukaryota</taxon>
        <taxon>Metazoa</taxon>
        <taxon>Ecdysozoa</taxon>
        <taxon>Arthropoda</taxon>
        <taxon>Hexapoda</taxon>
        <taxon>Insecta</taxon>
        <taxon>Pterygota</taxon>
        <taxon>Neoptera</taxon>
        <taxon>Endopterygota</taxon>
        <taxon>Lepidoptera</taxon>
        <taxon>Glossata</taxon>
        <taxon>Ditrysia</taxon>
        <taxon>Papilionoidea</taxon>
        <taxon>Pieridae</taxon>
        <taxon>Pierinae</taxon>
        <taxon>Leptosia</taxon>
    </lineage>
</organism>
<evidence type="ECO:0000313" key="2">
    <source>
        <dbReference type="EMBL" id="CAK1548862.1"/>
    </source>
</evidence>
<reference evidence="2 3" key="1">
    <citation type="submission" date="2023-11" db="EMBL/GenBank/DDBJ databases">
        <authorList>
            <person name="Okamura Y."/>
        </authorList>
    </citation>
    <scope>NUCLEOTIDE SEQUENCE [LARGE SCALE GENOMIC DNA]</scope>
</reference>
<sequence length="204" mass="23387">MLAFGLRVYMLLTAIASAERSRALSLYPRNVPMFVPKRYQSRVMFLDEDEYGRGEIDLTDRRYPKIKFDDASDYEFTSDDKEAGNERYYEPRRYPKYYQGRFGRPYAPGFGFEPIQFAPPRNSYYSPTTGWRARSPRVVFPYNPDTGNGIQTNSHSGPSLNDNVVFREQSVGTNDVTSEDQLQDISGDAFTERGMLCNLSPDAS</sequence>
<protein>
    <submittedName>
        <fullName evidence="2">Uncharacterized protein</fullName>
    </submittedName>
</protein>
<comment type="caution">
    <text evidence="2">The sequence shown here is derived from an EMBL/GenBank/DDBJ whole genome shotgun (WGS) entry which is preliminary data.</text>
</comment>
<proteinExistence type="predicted"/>
<feature type="chain" id="PRO_5043920292" evidence="1">
    <location>
        <begin position="19"/>
        <end position="204"/>
    </location>
</feature>
<feature type="signal peptide" evidence="1">
    <location>
        <begin position="1"/>
        <end position="18"/>
    </location>
</feature>
<gene>
    <name evidence="2" type="ORF">LNINA_LOCUS8214</name>
</gene>
<dbReference type="AlphaFoldDB" id="A0AAV1JLB2"/>
<evidence type="ECO:0000256" key="1">
    <source>
        <dbReference type="SAM" id="SignalP"/>
    </source>
</evidence>
<name>A0AAV1JLB2_9NEOP</name>
<accession>A0AAV1JLB2</accession>
<keyword evidence="1" id="KW-0732">Signal</keyword>